<keyword evidence="3" id="KW-1185">Reference proteome</keyword>
<evidence type="ECO:0000313" key="3">
    <source>
        <dbReference type="Proteomes" id="UP000031014"/>
    </source>
</evidence>
<comment type="caution">
    <text evidence="2">The sequence shown here is derived from an EMBL/GenBank/DDBJ whole genome shotgun (WGS) entry which is preliminary data.</text>
</comment>
<gene>
    <name evidence="2" type="ORF">SAMD00020551_1038</name>
</gene>
<reference evidence="2 3" key="1">
    <citation type="submission" date="2013-06" db="EMBL/GenBank/DDBJ databases">
        <title>Whole genome shotgun sequence of Bacillus selenatarsenatis SF-1.</title>
        <authorList>
            <person name="Kuroda M."/>
            <person name="Sei K."/>
            <person name="Yamashita M."/>
            <person name="Ike M."/>
        </authorList>
    </citation>
    <scope>NUCLEOTIDE SEQUENCE [LARGE SCALE GENOMIC DNA]</scope>
    <source>
        <strain evidence="2 3">SF-1</strain>
    </source>
</reference>
<evidence type="ECO:0000313" key="2">
    <source>
        <dbReference type="EMBL" id="GAM12903.1"/>
    </source>
</evidence>
<feature type="region of interest" description="Disordered" evidence="1">
    <location>
        <begin position="1"/>
        <end position="25"/>
    </location>
</feature>
<proteinExistence type="predicted"/>
<organism evidence="2 3">
    <name type="scientific">Mesobacillus selenatarsenatis (strain DSM 18680 / JCM 14380 / FERM P-15431 / SF-1)</name>
    <dbReference type="NCBI Taxonomy" id="1321606"/>
    <lineage>
        <taxon>Bacteria</taxon>
        <taxon>Bacillati</taxon>
        <taxon>Bacillota</taxon>
        <taxon>Bacilli</taxon>
        <taxon>Bacillales</taxon>
        <taxon>Bacillaceae</taxon>
        <taxon>Mesobacillus</taxon>
    </lineage>
</organism>
<protein>
    <submittedName>
        <fullName evidence="2">Uncharacterized protein</fullName>
    </submittedName>
</protein>
<evidence type="ECO:0000256" key="1">
    <source>
        <dbReference type="SAM" id="MobiDB-lite"/>
    </source>
</evidence>
<accession>A0A0A8WZ53</accession>
<name>A0A0A8WZ53_MESS1</name>
<dbReference type="Proteomes" id="UP000031014">
    <property type="component" value="Unassembled WGS sequence"/>
</dbReference>
<dbReference type="AlphaFoldDB" id="A0A0A8WZ53"/>
<sequence length="44" mass="5120">MDNTLANRRLSLDNPDQGESTGYRQDARVTLPDKFYIKVSEEFK</sequence>
<dbReference type="STRING" id="1321606.SAMD00020551_1038"/>
<dbReference type="EMBL" id="BASE01000019">
    <property type="protein sequence ID" value="GAM12903.1"/>
    <property type="molecule type" value="Genomic_DNA"/>
</dbReference>